<proteinExistence type="predicted"/>
<name>A0A3P4B5S2_9BURK</name>
<dbReference type="CDD" id="cd00448">
    <property type="entry name" value="YjgF_YER057c_UK114_family"/>
    <property type="match status" value="1"/>
</dbReference>
<keyword evidence="2" id="KW-1185">Reference proteome</keyword>
<accession>A0A3P4B5S2</accession>
<dbReference type="InterPro" id="IPR035959">
    <property type="entry name" value="RutC-like_sf"/>
</dbReference>
<evidence type="ECO:0000313" key="1">
    <source>
        <dbReference type="EMBL" id="VCU71654.1"/>
    </source>
</evidence>
<gene>
    <name evidence="1" type="ORF">PIGHUM_03741</name>
</gene>
<evidence type="ECO:0000313" key="2">
    <source>
        <dbReference type="Proteomes" id="UP000277294"/>
    </source>
</evidence>
<dbReference type="AlphaFoldDB" id="A0A3P4B5S2"/>
<protein>
    <submittedName>
        <fullName evidence="1">RutC family protein</fullName>
    </submittedName>
</protein>
<dbReference type="OrthoDB" id="9815126at2"/>
<dbReference type="Proteomes" id="UP000277294">
    <property type="component" value="Unassembled WGS sequence"/>
</dbReference>
<dbReference type="SUPFAM" id="SSF55298">
    <property type="entry name" value="YjgF-like"/>
    <property type="match status" value="1"/>
</dbReference>
<reference evidence="1 2" key="1">
    <citation type="submission" date="2018-10" db="EMBL/GenBank/DDBJ databases">
        <authorList>
            <person name="Criscuolo A."/>
        </authorList>
    </citation>
    <scope>NUCLEOTIDE SEQUENCE [LARGE SCALE GENOMIC DNA]</scope>
    <source>
        <strain evidence="1">DnA1</strain>
    </source>
</reference>
<dbReference type="Pfam" id="PF01042">
    <property type="entry name" value="Ribonuc_L-PSP"/>
    <property type="match status" value="1"/>
</dbReference>
<dbReference type="EMBL" id="UWPJ01000029">
    <property type="protein sequence ID" value="VCU71654.1"/>
    <property type="molecule type" value="Genomic_DNA"/>
</dbReference>
<sequence>MTRRVSIYLPDSRHRNPIPNACIVNGLLMSGVILGTDPQTGEMPATIEAQCANMFAHVRALVETAGGTPDDIVKMTVWLRDPGQRKPVNDEWTRLFPHHDDRPARHALPLLAEGPSLVQCDVTAVLPC</sequence>
<dbReference type="RefSeq" id="WP_124081252.1">
    <property type="nucleotide sequence ID" value="NZ_UWPJ01000029.1"/>
</dbReference>
<dbReference type="InterPro" id="IPR006175">
    <property type="entry name" value="YjgF/YER057c/UK114"/>
</dbReference>
<dbReference type="Gene3D" id="3.30.1330.40">
    <property type="entry name" value="RutC-like"/>
    <property type="match status" value="1"/>
</dbReference>
<organism evidence="1 2">
    <name type="scientific">Pigmentiphaga humi</name>
    <dbReference type="NCBI Taxonomy" id="2478468"/>
    <lineage>
        <taxon>Bacteria</taxon>
        <taxon>Pseudomonadati</taxon>
        <taxon>Pseudomonadota</taxon>
        <taxon>Betaproteobacteria</taxon>
        <taxon>Burkholderiales</taxon>
        <taxon>Alcaligenaceae</taxon>
        <taxon>Pigmentiphaga</taxon>
    </lineage>
</organism>